<name>A0A438GIT8_VITVI</name>
<sequence>MGESYQVVPKKSGITVVQNERGEEVATHPYFRLEGHPFYCFLDGYSGYFQIEIDVEDQENATFTCHLEHMLTEECLLVCEMHLQHSKDKGIVLGHIISKKGIEVDKAKVELIIKLPSPTTVKGVRQFLGHARFYRRFIKDFSKLSKPLCELLLLVKFQVSGKHKIGSTSLQKFMPTIGKNLFFSSIVDSCPIGVPIDSTQLMCFDLNPQTGLLENHNSGVGGAIRDLTPGGELQKGEGRAFLLVVFGAEDIQRGRSEFVRGGASPAGGFIGAAGGGGAVQKGKLVGFVDIGGGFEGIDS</sequence>
<gene>
    <name evidence="1" type="primary">pol_1651</name>
    <name evidence="1" type="ORF">CK203_057981</name>
</gene>
<evidence type="ECO:0000313" key="2">
    <source>
        <dbReference type="Proteomes" id="UP000288805"/>
    </source>
</evidence>
<dbReference type="EMBL" id="QGNW01000422">
    <property type="protein sequence ID" value="RVW72129.1"/>
    <property type="molecule type" value="Genomic_DNA"/>
</dbReference>
<accession>A0A438GIT8</accession>
<reference evidence="1 2" key="1">
    <citation type="journal article" date="2018" name="PLoS Genet.">
        <title>Population sequencing reveals clonal diversity and ancestral inbreeding in the grapevine cultivar Chardonnay.</title>
        <authorList>
            <person name="Roach M.J."/>
            <person name="Johnson D.L."/>
            <person name="Bohlmann J."/>
            <person name="van Vuuren H.J."/>
            <person name="Jones S.J."/>
            <person name="Pretorius I.S."/>
            <person name="Schmidt S.A."/>
            <person name="Borneman A.R."/>
        </authorList>
    </citation>
    <scope>NUCLEOTIDE SEQUENCE [LARGE SCALE GENOMIC DNA]</scope>
    <source>
        <strain evidence="2">cv. Chardonnay</strain>
        <tissue evidence="1">Leaf</tissue>
    </source>
</reference>
<dbReference type="SUPFAM" id="SSF56672">
    <property type="entry name" value="DNA/RNA polymerases"/>
    <property type="match status" value="1"/>
</dbReference>
<dbReference type="InterPro" id="IPR043502">
    <property type="entry name" value="DNA/RNA_pol_sf"/>
</dbReference>
<dbReference type="PANTHER" id="PTHR33064:SF39">
    <property type="match status" value="1"/>
</dbReference>
<organism evidence="1 2">
    <name type="scientific">Vitis vinifera</name>
    <name type="common">Grape</name>
    <dbReference type="NCBI Taxonomy" id="29760"/>
    <lineage>
        <taxon>Eukaryota</taxon>
        <taxon>Viridiplantae</taxon>
        <taxon>Streptophyta</taxon>
        <taxon>Embryophyta</taxon>
        <taxon>Tracheophyta</taxon>
        <taxon>Spermatophyta</taxon>
        <taxon>Magnoliopsida</taxon>
        <taxon>eudicotyledons</taxon>
        <taxon>Gunneridae</taxon>
        <taxon>Pentapetalae</taxon>
        <taxon>rosids</taxon>
        <taxon>Vitales</taxon>
        <taxon>Vitaceae</taxon>
        <taxon>Viteae</taxon>
        <taxon>Vitis</taxon>
    </lineage>
</organism>
<dbReference type="InterPro" id="IPR043128">
    <property type="entry name" value="Rev_trsase/Diguanyl_cyclase"/>
</dbReference>
<dbReference type="AlphaFoldDB" id="A0A438GIT8"/>
<proteinExistence type="predicted"/>
<protein>
    <submittedName>
        <fullName evidence="1">Retrovirus-related Pol polyprotein from transposon opus</fullName>
    </submittedName>
</protein>
<evidence type="ECO:0000313" key="1">
    <source>
        <dbReference type="EMBL" id="RVW72129.1"/>
    </source>
</evidence>
<dbReference type="Gene3D" id="3.30.70.270">
    <property type="match status" value="1"/>
</dbReference>
<dbReference type="Proteomes" id="UP000288805">
    <property type="component" value="Unassembled WGS sequence"/>
</dbReference>
<dbReference type="PANTHER" id="PTHR33064">
    <property type="entry name" value="POL PROTEIN"/>
    <property type="match status" value="1"/>
</dbReference>
<comment type="caution">
    <text evidence="1">The sequence shown here is derived from an EMBL/GenBank/DDBJ whole genome shotgun (WGS) entry which is preliminary data.</text>
</comment>
<dbReference type="InterPro" id="IPR051320">
    <property type="entry name" value="Viral_Replic_Matur_Polypro"/>
</dbReference>